<evidence type="ECO:0000313" key="3">
    <source>
        <dbReference type="Proteomes" id="UP001596143"/>
    </source>
</evidence>
<dbReference type="RefSeq" id="WP_270895617.1">
    <property type="nucleotide sequence ID" value="NZ_JBHSPF010000070.1"/>
</dbReference>
<reference evidence="3" key="1">
    <citation type="journal article" date="2019" name="Int. J. Syst. Evol. Microbiol.">
        <title>The Global Catalogue of Microorganisms (GCM) 10K type strain sequencing project: providing services to taxonomists for standard genome sequencing and annotation.</title>
        <authorList>
            <consortium name="The Broad Institute Genomics Platform"/>
            <consortium name="The Broad Institute Genome Sequencing Center for Infectious Disease"/>
            <person name="Wu L."/>
            <person name="Ma J."/>
        </authorList>
    </citation>
    <scope>NUCLEOTIDE SEQUENCE [LARGE SCALE GENOMIC DNA]</scope>
    <source>
        <strain evidence="3">CGMCC 1.15790</strain>
    </source>
</reference>
<evidence type="ECO:0000256" key="1">
    <source>
        <dbReference type="SAM" id="MobiDB-lite"/>
    </source>
</evidence>
<dbReference type="EMBL" id="JBHSPF010000070">
    <property type="protein sequence ID" value="MFC5629869.1"/>
    <property type="molecule type" value="Genomic_DNA"/>
</dbReference>
<name>A0ABW0UAN8_9BACI</name>
<protein>
    <submittedName>
        <fullName evidence="2">DUF6612 family protein</fullName>
    </submittedName>
</protein>
<feature type="compositionally biased region" description="Acidic residues" evidence="1">
    <location>
        <begin position="265"/>
        <end position="278"/>
    </location>
</feature>
<dbReference type="Gene3D" id="2.50.20.20">
    <property type="match status" value="1"/>
</dbReference>
<gene>
    <name evidence="2" type="ORF">ACFPTR_13530</name>
</gene>
<organism evidence="2 3">
    <name type="scientific">Aliibacillus thermotolerans</name>
    <dbReference type="NCBI Taxonomy" id="1834418"/>
    <lineage>
        <taxon>Bacteria</taxon>
        <taxon>Bacillati</taxon>
        <taxon>Bacillota</taxon>
        <taxon>Bacilli</taxon>
        <taxon>Bacillales</taxon>
        <taxon>Bacillaceae</taxon>
        <taxon>Aliibacillus</taxon>
    </lineage>
</organism>
<proteinExistence type="predicted"/>
<keyword evidence="3" id="KW-1185">Reference proteome</keyword>
<evidence type="ECO:0000313" key="2">
    <source>
        <dbReference type="EMBL" id="MFC5629869.1"/>
    </source>
</evidence>
<dbReference type="PROSITE" id="PS51257">
    <property type="entry name" value="PROKAR_LIPOPROTEIN"/>
    <property type="match status" value="1"/>
</dbReference>
<sequence>MKKLRRWTGSCLLGMTALILTSCGQDMLPEEVYKSSIAKMEQLDSVYFTESSQLQVGEDQVSSFTRGVVTYQTPFKAYMETEMNVVDVSEPLDLHIRVNGDDVTIRENGETTWEEYNTSAESVLMKARPTHTLEFFLDFEEEFLMKEENDLYHVSFKGTDDRHIALAEKKLRRLGIAEEGVLTEETLNSIELDRIEMVAYIDTETMYMVGYDTRFTFTMELLGDLVRFNEIIYVRYDDHNHVTGDLEQFMEEKIKEIEREKMEEREDEEDEEEEIITE</sequence>
<accession>A0ABW0UAN8</accession>
<feature type="region of interest" description="Disordered" evidence="1">
    <location>
        <begin position="259"/>
        <end position="278"/>
    </location>
</feature>
<dbReference type="Proteomes" id="UP001596143">
    <property type="component" value="Unassembled WGS sequence"/>
</dbReference>
<dbReference type="InterPro" id="IPR046720">
    <property type="entry name" value="DUF6612"/>
</dbReference>
<comment type="caution">
    <text evidence="2">The sequence shown here is derived from an EMBL/GenBank/DDBJ whole genome shotgun (WGS) entry which is preliminary data.</text>
</comment>
<dbReference type="Pfam" id="PF20316">
    <property type="entry name" value="DUF6612"/>
    <property type="match status" value="1"/>
</dbReference>